<feature type="region of interest" description="Disordered" evidence="1">
    <location>
        <begin position="440"/>
        <end position="471"/>
    </location>
</feature>
<feature type="compositionally biased region" description="Basic and acidic residues" evidence="1">
    <location>
        <begin position="125"/>
        <end position="142"/>
    </location>
</feature>
<accession>A0ABP9LFZ8</accession>
<sequence length="588" mass="62901">MTGEELEPSGARPRWRERGTLLRFAGALGVVLVLVAGLMVRLASSDDGGGGSKAAERDREPFVQALSELARAQGLRYQDTALVGITERAVTVTESGTVFGSTGDGVKSLDRDVLRIGGKTYTRWEKGRDYESPDGKRKEPDAPGRWTIGSPGEAYSLDPVMAQYLPPSDLAFQLSDALDRLDALPDPDDPGLPPLTVGGVPALRADTSAGRLVVAKNKPYRVLRLEPYDLREQIKDAREQLEAGATPSVAPRVTTGPLKDGDSQGMELSPLVGEQADTMYDTLEQYVKQLNSAVDDGVDFTLDGSGKLDCGSGGCSVRQKFTGKLSTEARSRITGGTVTATMSATITIDGRPAGGCTVPGRAFPFTGNSVSGTLSCSAPEAGPVFAAVDARYKARAQQQARASGGRVTVRFSSRANTLIDARALAVGEVDRLVDQVGRERRGEPCLTGRSPASGVSAQLGRGTRPMAQPVSATGGGGCLAALKDWNSRRFSIGNQTFLLDKKGMQHILTRHHPKYWDGSTKKEQSFFDSRMSVKDVESAIGEVLRQNREKLVRRGSGGMYQIRGMVDGVRYVLGLNRGRVGQFYPVSE</sequence>
<keyword evidence="2" id="KW-1133">Transmembrane helix</keyword>
<proteinExistence type="predicted"/>
<evidence type="ECO:0000313" key="3">
    <source>
        <dbReference type="EMBL" id="GAA5075516.1"/>
    </source>
</evidence>
<feature type="region of interest" description="Disordered" evidence="1">
    <location>
        <begin position="243"/>
        <end position="265"/>
    </location>
</feature>
<dbReference type="EMBL" id="BAABKC010000112">
    <property type="protein sequence ID" value="GAA5075516.1"/>
    <property type="molecule type" value="Genomic_DNA"/>
</dbReference>
<feature type="transmembrane region" description="Helical" evidence="2">
    <location>
        <begin position="21"/>
        <end position="43"/>
    </location>
</feature>
<dbReference type="Proteomes" id="UP001500124">
    <property type="component" value="Unassembled WGS sequence"/>
</dbReference>
<keyword evidence="2" id="KW-0812">Transmembrane</keyword>
<comment type="caution">
    <text evidence="3">The sequence shown here is derived from an EMBL/GenBank/DDBJ whole genome shotgun (WGS) entry which is preliminary data.</text>
</comment>
<gene>
    <name evidence="3" type="ORF">GCM10023336_64800</name>
</gene>
<name>A0ABP9LFZ8_9ACTN</name>
<evidence type="ECO:0000256" key="2">
    <source>
        <dbReference type="SAM" id="Phobius"/>
    </source>
</evidence>
<evidence type="ECO:0000313" key="4">
    <source>
        <dbReference type="Proteomes" id="UP001500124"/>
    </source>
</evidence>
<reference evidence="4" key="1">
    <citation type="journal article" date="2019" name="Int. J. Syst. Evol. Microbiol.">
        <title>The Global Catalogue of Microorganisms (GCM) 10K type strain sequencing project: providing services to taxonomists for standard genome sequencing and annotation.</title>
        <authorList>
            <consortium name="The Broad Institute Genomics Platform"/>
            <consortium name="The Broad Institute Genome Sequencing Center for Infectious Disease"/>
            <person name="Wu L."/>
            <person name="Ma J."/>
        </authorList>
    </citation>
    <scope>NUCLEOTIDE SEQUENCE [LARGE SCALE GENOMIC DNA]</scope>
    <source>
        <strain evidence="4">JCM 18410</strain>
    </source>
</reference>
<keyword evidence="2" id="KW-0472">Membrane</keyword>
<keyword evidence="4" id="KW-1185">Reference proteome</keyword>
<feature type="region of interest" description="Disordered" evidence="1">
    <location>
        <begin position="125"/>
        <end position="149"/>
    </location>
</feature>
<evidence type="ECO:0000256" key="1">
    <source>
        <dbReference type="SAM" id="MobiDB-lite"/>
    </source>
</evidence>
<dbReference type="RefSeq" id="WP_345671592.1">
    <property type="nucleotide sequence ID" value="NZ_BAABKC010000112.1"/>
</dbReference>
<protein>
    <submittedName>
        <fullName evidence="3">Uncharacterized protein</fullName>
    </submittedName>
</protein>
<organism evidence="3 4">
    <name type="scientific">Streptomyces similanensis</name>
    <dbReference type="NCBI Taxonomy" id="1274988"/>
    <lineage>
        <taxon>Bacteria</taxon>
        <taxon>Bacillati</taxon>
        <taxon>Actinomycetota</taxon>
        <taxon>Actinomycetes</taxon>
        <taxon>Kitasatosporales</taxon>
        <taxon>Streptomycetaceae</taxon>
        <taxon>Streptomyces</taxon>
    </lineage>
</organism>